<accession>A0A158KKE3</accession>
<dbReference type="AlphaFoldDB" id="A0A158KKE3"/>
<dbReference type="EMBL" id="FCON02000106">
    <property type="protein sequence ID" value="SAL81602.1"/>
    <property type="molecule type" value="Genomic_DNA"/>
</dbReference>
<proteinExistence type="predicted"/>
<gene>
    <name evidence="1" type="ORF">AWB68_06194</name>
</gene>
<keyword evidence="2" id="KW-1185">Reference proteome</keyword>
<comment type="caution">
    <text evidence="1">The sequence shown here is derived from an EMBL/GenBank/DDBJ whole genome shotgun (WGS) entry which is preliminary data.</text>
</comment>
<evidence type="ECO:0000313" key="2">
    <source>
        <dbReference type="Proteomes" id="UP000054770"/>
    </source>
</evidence>
<dbReference type="Proteomes" id="UP000054770">
    <property type="component" value="Unassembled WGS sequence"/>
</dbReference>
<organism evidence="1 2">
    <name type="scientific">Caballeronia choica</name>
    <dbReference type="NCBI Taxonomy" id="326476"/>
    <lineage>
        <taxon>Bacteria</taxon>
        <taxon>Pseudomonadati</taxon>
        <taxon>Pseudomonadota</taxon>
        <taxon>Betaproteobacteria</taxon>
        <taxon>Burkholderiales</taxon>
        <taxon>Burkholderiaceae</taxon>
        <taxon>Caballeronia</taxon>
    </lineage>
</organism>
<dbReference type="Gene3D" id="3.20.20.80">
    <property type="entry name" value="Glycosidases"/>
    <property type="match status" value="1"/>
</dbReference>
<reference evidence="1" key="1">
    <citation type="submission" date="2016-01" db="EMBL/GenBank/DDBJ databases">
        <authorList>
            <person name="Peeters C."/>
        </authorList>
    </citation>
    <scope>NUCLEOTIDE SEQUENCE [LARGE SCALE GENOMIC DNA]</scope>
    <source>
        <strain evidence="1">LMG 22940</strain>
    </source>
</reference>
<name>A0A158KKE3_9BURK</name>
<protein>
    <submittedName>
        <fullName evidence="1">Uncharacterized protein</fullName>
    </submittedName>
</protein>
<evidence type="ECO:0000313" key="1">
    <source>
        <dbReference type="EMBL" id="SAL81602.1"/>
    </source>
</evidence>
<sequence>MPYCCPIDADDRVLRSLAVTFPAFSLRRSLAARARAAVGFATRCQAAFSPRRALAACALATACLAAPATPIQAATWPLAQGIVWQPDNAHVDPRGHWDALGVRDLLVQWTAVDGIAFVSGAALPEAPRLPDWQRIAGEPWARNVIVGLAGRFDEASARTGAAELLQQSIRLVAAKPDVHIAGWYFPVEIDPTWRDASALRPILDALPRPLWVSVYDRANVGGAALAQWLDAWLPRDVGVFLQDGCGEYAREPRIARAYADDLAAKLGRERVRIIAEAFRPKPGGGFRAATADELLPQLAAYGGYRTYLFDGPHYVPDELVRDLLRANGGAKWGW</sequence>